<dbReference type="PIRSF" id="PIRSF006060">
    <property type="entry name" value="AA_transporter"/>
    <property type="match status" value="1"/>
</dbReference>
<proteinExistence type="predicted"/>
<evidence type="ECO:0000256" key="7">
    <source>
        <dbReference type="SAM" id="MobiDB-lite"/>
    </source>
</evidence>
<evidence type="ECO:0000256" key="3">
    <source>
        <dbReference type="ARBA" id="ARBA00022692"/>
    </source>
</evidence>
<keyword evidence="4" id="KW-0029">Amino-acid transport</keyword>
<feature type="transmembrane region" description="Helical" evidence="8">
    <location>
        <begin position="289"/>
        <end position="308"/>
    </location>
</feature>
<dbReference type="STRING" id="1890683.A0A427YG07"/>
<keyword evidence="11" id="KW-1185">Reference proteome</keyword>
<dbReference type="InterPro" id="IPR004841">
    <property type="entry name" value="AA-permease/SLC12A_dom"/>
</dbReference>
<feature type="transmembrane region" description="Helical" evidence="8">
    <location>
        <begin position="392"/>
        <end position="411"/>
    </location>
</feature>
<keyword evidence="3 8" id="KW-0812">Transmembrane</keyword>
<evidence type="ECO:0000256" key="1">
    <source>
        <dbReference type="ARBA" id="ARBA00004141"/>
    </source>
</evidence>
<evidence type="ECO:0000256" key="8">
    <source>
        <dbReference type="SAM" id="Phobius"/>
    </source>
</evidence>
<evidence type="ECO:0000256" key="2">
    <source>
        <dbReference type="ARBA" id="ARBA00022448"/>
    </source>
</evidence>
<dbReference type="AlphaFoldDB" id="A0A427YG07"/>
<dbReference type="FunFam" id="1.20.1740.10:FF:000001">
    <property type="entry name" value="Amino acid permease"/>
    <property type="match status" value="1"/>
</dbReference>
<dbReference type="Gene3D" id="1.20.1740.10">
    <property type="entry name" value="Amino acid/polyamine transporter I"/>
    <property type="match status" value="1"/>
</dbReference>
<feature type="domain" description="Amino acid permease/ SLC12A" evidence="9">
    <location>
        <begin position="78"/>
        <end position="519"/>
    </location>
</feature>
<feature type="transmembrane region" description="Helical" evidence="8">
    <location>
        <begin position="496"/>
        <end position="516"/>
    </location>
</feature>
<dbReference type="GO" id="GO:0016020">
    <property type="term" value="C:membrane"/>
    <property type="evidence" value="ECO:0007669"/>
    <property type="project" value="UniProtKB-SubCell"/>
</dbReference>
<reference evidence="10 11" key="1">
    <citation type="submission" date="2018-11" db="EMBL/GenBank/DDBJ databases">
        <title>Genome sequence of Saitozyma podzolica DSM 27192.</title>
        <authorList>
            <person name="Aliyu H."/>
            <person name="Gorte O."/>
            <person name="Ochsenreither K."/>
        </authorList>
    </citation>
    <scope>NUCLEOTIDE SEQUENCE [LARGE SCALE GENOMIC DNA]</scope>
    <source>
        <strain evidence="10 11">DSM 27192</strain>
    </source>
</reference>
<organism evidence="10 11">
    <name type="scientific">Saitozyma podzolica</name>
    <dbReference type="NCBI Taxonomy" id="1890683"/>
    <lineage>
        <taxon>Eukaryota</taxon>
        <taxon>Fungi</taxon>
        <taxon>Dikarya</taxon>
        <taxon>Basidiomycota</taxon>
        <taxon>Agaricomycotina</taxon>
        <taxon>Tremellomycetes</taxon>
        <taxon>Tremellales</taxon>
        <taxon>Trimorphomycetaceae</taxon>
        <taxon>Saitozyma</taxon>
    </lineage>
</organism>
<dbReference type="InterPro" id="IPR050524">
    <property type="entry name" value="APC_YAT"/>
</dbReference>
<feature type="region of interest" description="Disordered" evidence="7">
    <location>
        <begin position="1"/>
        <end position="31"/>
    </location>
</feature>
<evidence type="ECO:0000259" key="9">
    <source>
        <dbReference type="Pfam" id="PF00324"/>
    </source>
</evidence>
<evidence type="ECO:0000313" key="11">
    <source>
        <dbReference type="Proteomes" id="UP000279259"/>
    </source>
</evidence>
<keyword evidence="2" id="KW-0813">Transport</keyword>
<feature type="transmembrane region" description="Helical" evidence="8">
    <location>
        <begin position="462"/>
        <end position="484"/>
    </location>
</feature>
<evidence type="ECO:0000256" key="6">
    <source>
        <dbReference type="ARBA" id="ARBA00023136"/>
    </source>
</evidence>
<comment type="subcellular location">
    <subcellularLocation>
        <location evidence="1">Membrane</location>
        <topology evidence="1">Multi-pass membrane protein</topology>
    </subcellularLocation>
</comment>
<feature type="transmembrane region" description="Helical" evidence="8">
    <location>
        <begin position="417"/>
        <end position="441"/>
    </location>
</feature>
<evidence type="ECO:0000256" key="4">
    <source>
        <dbReference type="ARBA" id="ARBA00022970"/>
    </source>
</evidence>
<sequence>MTSPQTHQLHIEPAPLPPPIRGQPGDYEKKDTHHTHDAVVAPASTAYDRDYADPEVRFESESTHRGEFGTKRDLKPRHVSMIAIAGTIGTGLFLGSGSSLVNGGPVGFFLGYGIVGTLVGMMMYCLGEMTVFAPTIGGFIEMGNKYLSPEMGFAMGINYILQTGFAVPTEITAIAVMIGYWDPDASHIPVYIAVFLLLSIGINLVGVKYYGEVEFLFAGIKILMLVALILFGLVADLGGVNGVYTGGRYWREEPFNDSGICLWGIEGIGVLAGEAFNPRKTMRMAVRTVFYRIVGLYLLAVLMIGLNISQHSPDLLSAVSKGGSTAASSPFVVICQQVGVKVLPSVINAVVMTSALSSCNENVYAVSRVLLALARQNSMPKCFLQTSRLGSPYWGVLVSFCFGLLAFLSISSGSDQAFTWLSNLSALSSLIAWITICLCYVRFQRALRLQGIDRRNLLLRSWFQPYMAYICIASFSVILLFNGFTAFIHSFDVSTFFASYITLPVFAICLVGFRVVKKKDQCGVAHLEDIDLSHGPEQALRNTRYDLTATHGLVQPVIKA</sequence>
<dbReference type="EMBL" id="RSCD01000011">
    <property type="protein sequence ID" value="RSH90036.1"/>
    <property type="molecule type" value="Genomic_DNA"/>
</dbReference>
<evidence type="ECO:0000256" key="5">
    <source>
        <dbReference type="ARBA" id="ARBA00022989"/>
    </source>
</evidence>
<dbReference type="PANTHER" id="PTHR43341:SF1">
    <property type="entry name" value="GENERAL AMINO-ACID PERMEASE GAP1"/>
    <property type="match status" value="1"/>
</dbReference>
<feature type="transmembrane region" description="Helical" evidence="8">
    <location>
        <begin position="346"/>
        <end position="371"/>
    </location>
</feature>
<gene>
    <name evidence="10" type="ORF">EHS25_001369</name>
</gene>
<keyword evidence="6 8" id="KW-0472">Membrane</keyword>
<dbReference type="GO" id="GO:0015171">
    <property type="term" value="F:amino acid transmembrane transporter activity"/>
    <property type="evidence" value="ECO:0007669"/>
    <property type="project" value="TreeGrafter"/>
</dbReference>
<feature type="transmembrane region" description="Helical" evidence="8">
    <location>
        <begin position="213"/>
        <end position="235"/>
    </location>
</feature>
<name>A0A427YG07_9TREE</name>
<comment type="caution">
    <text evidence="10">The sequence shown here is derived from an EMBL/GenBank/DDBJ whole genome shotgun (WGS) entry which is preliminary data.</text>
</comment>
<feature type="transmembrane region" description="Helical" evidence="8">
    <location>
        <begin position="159"/>
        <end position="181"/>
    </location>
</feature>
<dbReference type="PANTHER" id="PTHR43341">
    <property type="entry name" value="AMINO ACID PERMEASE"/>
    <property type="match status" value="1"/>
</dbReference>
<accession>A0A427YG07</accession>
<dbReference type="Proteomes" id="UP000279259">
    <property type="component" value="Unassembled WGS sequence"/>
</dbReference>
<dbReference type="Pfam" id="PF00324">
    <property type="entry name" value="AA_permease"/>
    <property type="match status" value="1"/>
</dbReference>
<keyword evidence="5 8" id="KW-1133">Transmembrane helix</keyword>
<feature type="transmembrane region" description="Helical" evidence="8">
    <location>
        <begin position="187"/>
        <end position="206"/>
    </location>
</feature>
<evidence type="ECO:0000313" key="10">
    <source>
        <dbReference type="EMBL" id="RSH90036.1"/>
    </source>
</evidence>
<feature type="transmembrane region" description="Helical" evidence="8">
    <location>
        <begin position="106"/>
        <end position="126"/>
    </location>
</feature>
<dbReference type="OrthoDB" id="10062876at2759"/>
<feature type="transmembrane region" description="Helical" evidence="8">
    <location>
        <begin position="79"/>
        <end position="100"/>
    </location>
</feature>
<protein>
    <recommendedName>
        <fullName evidence="9">Amino acid permease/ SLC12A domain-containing protein</fullName>
    </recommendedName>
</protein>